<gene>
    <name evidence="1" type="ORF">JDW22_05780</name>
</gene>
<reference evidence="1 2" key="1">
    <citation type="journal article" date="2021" name="Pathogens">
        <title>Isolation and Characterization of Kingella bonacorsii sp. nov., A Novel Kingella Species Detected in a Stable Periodontitis Subject.</title>
        <authorList>
            <person name="Antezack A."/>
            <person name="Boxberger M."/>
            <person name="Rolland C."/>
            <person name="Monnet-Corti V."/>
            <person name="La Scola B."/>
        </authorList>
    </citation>
    <scope>NUCLEOTIDE SEQUENCE [LARGE SCALE GENOMIC DNA]</scope>
    <source>
        <strain evidence="1 2">Marseille-Q4569</strain>
    </source>
</reference>
<proteinExistence type="predicted"/>
<dbReference type="RefSeq" id="WP_200522273.1">
    <property type="nucleotide sequence ID" value="NZ_JAEHNZ010000002.1"/>
</dbReference>
<dbReference type="Proteomes" id="UP000614058">
    <property type="component" value="Unassembled WGS sequence"/>
</dbReference>
<comment type="caution">
    <text evidence="1">The sequence shown here is derived from an EMBL/GenBank/DDBJ whole genome shotgun (WGS) entry which is preliminary data.</text>
</comment>
<protein>
    <recommendedName>
        <fullName evidence="3">Transposase</fullName>
    </recommendedName>
</protein>
<evidence type="ECO:0000313" key="2">
    <source>
        <dbReference type="Proteomes" id="UP000614058"/>
    </source>
</evidence>
<evidence type="ECO:0000313" key="1">
    <source>
        <dbReference type="EMBL" id="MBK0396098.1"/>
    </source>
</evidence>
<sequence>MPKKKTLPKDFAELCHRSNLTEFAALFATTDTNATERGSLKKPALSFAELTPEQMRWLL</sequence>
<keyword evidence="2" id="KW-1185">Reference proteome</keyword>
<evidence type="ECO:0008006" key="3">
    <source>
        <dbReference type="Google" id="ProtNLM"/>
    </source>
</evidence>
<accession>A0ABS1BS71</accession>
<organism evidence="1 2">
    <name type="scientific">Kingella bonacorsii</name>
    <dbReference type="NCBI Taxonomy" id="2796361"/>
    <lineage>
        <taxon>Bacteria</taxon>
        <taxon>Pseudomonadati</taxon>
        <taxon>Pseudomonadota</taxon>
        <taxon>Betaproteobacteria</taxon>
        <taxon>Neisseriales</taxon>
        <taxon>Neisseriaceae</taxon>
        <taxon>Kingella</taxon>
    </lineage>
</organism>
<dbReference type="EMBL" id="JAEHNZ010000002">
    <property type="protein sequence ID" value="MBK0396098.1"/>
    <property type="molecule type" value="Genomic_DNA"/>
</dbReference>
<name>A0ABS1BS71_9NEIS</name>